<dbReference type="Pfam" id="PF08673">
    <property type="entry name" value="RsbU_N"/>
    <property type="match status" value="1"/>
</dbReference>
<dbReference type="InterPro" id="IPR017944">
    <property type="entry name" value="KaiA/RbsU_helical_domain_sf"/>
</dbReference>
<dbReference type="InterPro" id="IPR014787">
    <property type="entry name" value="PSer_Pase_RsbU_N"/>
</dbReference>
<organism evidence="2 3">
    <name type="scientific">Terrabacter terrigena</name>
    <dbReference type="NCBI Taxonomy" id="574718"/>
    <lineage>
        <taxon>Bacteria</taxon>
        <taxon>Bacillati</taxon>
        <taxon>Actinomycetota</taxon>
        <taxon>Actinomycetes</taxon>
        <taxon>Micrococcales</taxon>
        <taxon>Intrasporangiaceae</taxon>
        <taxon>Terrabacter</taxon>
    </lineage>
</organism>
<name>A0ABW3MRS4_9MICO</name>
<evidence type="ECO:0000313" key="3">
    <source>
        <dbReference type="Proteomes" id="UP001597046"/>
    </source>
</evidence>
<feature type="domain" description="Phosphoserine phosphatase RsbU N-terminal" evidence="1">
    <location>
        <begin position="16"/>
        <end position="94"/>
    </location>
</feature>
<gene>
    <name evidence="2" type="ORF">ACFQ2V_00575</name>
</gene>
<evidence type="ECO:0000313" key="2">
    <source>
        <dbReference type="EMBL" id="MFD1052783.1"/>
    </source>
</evidence>
<proteinExistence type="predicted"/>
<dbReference type="Proteomes" id="UP001597046">
    <property type="component" value="Unassembled WGS sequence"/>
</dbReference>
<reference evidence="3" key="1">
    <citation type="journal article" date="2019" name="Int. J. Syst. Evol. Microbiol.">
        <title>The Global Catalogue of Microorganisms (GCM) 10K type strain sequencing project: providing services to taxonomists for standard genome sequencing and annotation.</title>
        <authorList>
            <consortium name="The Broad Institute Genomics Platform"/>
            <consortium name="The Broad Institute Genome Sequencing Center for Infectious Disease"/>
            <person name="Wu L."/>
            <person name="Ma J."/>
        </authorList>
    </citation>
    <scope>NUCLEOTIDE SEQUENCE [LARGE SCALE GENOMIC DNA]</scope>
    <source>
        <strain evidence="3">CCUG 57508</strain>
    </source>
</reference>
<protein>
    <submittedName>
        <fullName evidence="2">Phosphatase RsbU N-terminal domain-containing protein</fullName>
    </submittedName>
</protein>
<keyword evidence="3" id="KW-1185">Reference proteome</keyword>
<accession>A0ABW3MRS4</accession>
<dbReference type="RefSeq" id="WP_386049969.1">
    <property type="nucleotide sequence ID" value="NZ_JBHTKH010000001.1"/>
</dbReference>
<dbReference type="Gene3D" id="1.10.1240.30">
    <property type="entry name" value="KaiA/RbsU domain"/>
    <property type="match status" value="1"/>
</dbReference>
<comment type="caution">
    <text evidence="2">The sequence shown here is derived from an EMBL/GenBank/DDBJ whole genome shotgun (WGS) entry which is preliminary data.</text>
</comment>
<sequence>MTASPDRTVLGDLTQDYRTTLLRFLPHHDEGARATAYELGRRAVAAEISLLEVCRLHHQATLEVLRDTAPDEVVDILEGATELLLEVLAAYDMTQRGVLGP</sequence>
<evidence type="ECO:0000259" key="1">
    <source>
        <dbReference type="Pfam" id="PF08673"/>
    </source>
</evidence>
<dbReference type="EMBL" id="JBHTKH010000001">
    <property type="protein sequence ID" value="MFD1052783.1"/>
    <property type="molecule type" value="Genomic_DNA"/>
</dbReference>